<keyword evidence="3" id="KW-1185">Reference proteome</keyword>
<comment type="caution">
    <text evidence="2">The sequence shown here is derived from an EMBL/GenBank/DDBJ whole genome shotgun (WGS) entry which is preliminary data.</text>
</comment>
<proteinExistence type="predicted"/>
<evidence type="ECO:0000313" key="2">
    <source>
        <dbReference type="EMBL" id="MBT8798974.1"/>
    </source>
</evidence>
<dbReference type="Pfam" id="PF13455">
    <property type="entry name" value="MUG113"/>
    <property type="match status" value="1"/>
</dbReference>
<feature type="domain" description="Bacteriophage T5 Orf172 DNA-binding" evidence="1">
    <location>
        <begin position="71"/>
        <end position="138"/>
    </location>
</feature>
<evidence type="ECO:0000313" key="3">
    <source>
        <dbReference type="Proteomes" id="UP000740605"/>
    </source>
</evidence>
<name>A0ABS5XWT3_9MICO</name>
<protein>
    <submittedName>
        <fullName evidence="2">GIY-YIG nuclease family protein</fullName>
    </submittedName>
</protein>
<accession>A0ABS5XWT3</accession>
<dbReference type="Proteomes" id="UP000740605">
    <property type="component" value="Unassembled WGS sequence"/>
</dbReference>
<evidence type="ECO:0000259" key="1">
    <source>
        <dbReference type="SMART" id="SM00974"/>
    </source>
</evidence>
<organism evidence="2 3">
    <name type="scientific">Microbacterium flavum</name>
    <dbReference type="NCBI Taxonomy" id="415216"/>
    <lineage>
        <taxon>Bacteria</taxon>
        <taxon>Bacillati</taxon>
        <taxon>Actinomycetota</taxon>
        <taxon>Actinomycetes</taxon>
        <taxon>Micrococcales</taxon>
        <taxon>Microbacteriaceae</taxon>
        <taxon>Microbacterium</taxon>
    </lineage>
</organism>
<dbReference type="SMART" id="SM00974">
    <property type="entry name" value="T5orf172"/>
    <property type="match status" value="1"/>
</dbReference>
<dbReference type="RefSeq" id="WP_215488207.1">
    <property type="nucleotide sequence ID" value="NZ_BAAAPJ010000003.1"/>
</dbReference>
<reference evidence="2 3" key="1">
    <citation type="submission" date="2021-03" db="EMBL/GenBank/DDBJ databases">
        <title>Microbacterium pauli sp. nov., isolated from microfiltered milk.</title>
        <authorList>
            <person name="Bellassi P."/>
            <person name="Fontana A."/>
            <person name="Callegari M.L."/>
            <person name="Lorenzo M."/>
            <person name="Cappa F."/>
        </authorList>
    </citation>
    <scope>NUCLEOTIDE SEQUENCE [LARGE SCALE GENOMIC DNA]</scope>
    <source>
        <strain evidence="2 3">DSM 18909</strain>
    </source>
</reference>
<dbReference type="InterPro" id="IPR018306">
    <property type="entry name" value="Phage_T5_Orf172_DNA-bd"/>
</dbReference>
<gene>
    <name evidence="2" type="ORF">J0P97_12965</name>
</gene>
<dbReference type="EMBL" id="JAFLHG010000012">
    <property type="protein sequence ID" value="MBT8798974.1"/>
    <property type="molecule type" value="Genomic_DNA"/>
</dbReference>
<sequence>MGGRSVREASGCEGAADACVLCGEATAVPSPLSSPAPAGDGGRVCPVCGWRAGDSPDADLPRPRVEVVYYLRWDARVKIGTTADPRRRLAVIWHHELLAFEPGGRALERARHEQFAHLREGGEWFRADPELREHAAALASGIPPWHSYARWVADALRRNVS</sequence>